<evidence type="ECO:0000256" key="1">
    <source>
        <dbReference type="SAM" id="Phobius"/>
    </source>
</evidence>
<evidence type="ECO:0000313" key="5">
    <source>
        <dbReference type="Proteomes" id="UP000541811"/>
    </source>
</evidence>
<dbReference type="Pfam" id="PF07679">
    <property type="entry name" value="I-set"/>
    <property type="match status" value="2"/>
</dbReference>
<dbReference type="PANTHER" id="PTHR44991:SF1">
    <property type="entry name" value="IMMUNOGLOBULIN SUPERFAMILY MEMBER 5"/>
    <property type="match status" value="1"/>
</dbReference>
<proteinExistence type="predicted"/>
<dbReference type="InterPro" id="IPR013783">
    <property type="entry name" value="Ig-like_fold"/>
</dbReference>
<gene>
    <name evidence="4" type="primary">Igsf5</name>
    <name evidence="4" type="ORF">AREINT_R08493</name>
</gene>
<dbReference type="PANTHER" id="PTHR44991">
    <property type="entry name" value="IMMUNOGLOBULIN SUPERFAMILY MEMBER 5"/>
    <property type="match status" value="1"/>
</dbReference>
<feature type="signal peptide" evidence="2">
    <location>
        <begin position="1"/>
        <end position="20"/>
    </location>
</feature>
<evidence type="ECO:0000259" key="3">
    <source>
        <dbReference type="PROSITE" id="PS50835"/>
    </source>
</evidence>
<dbReference type="PROSITE" id="PS50835">
    <property type="entry name" value="IG_LIKE"/>
    <property type="match status" value="2"/>
</dbReference>
<keyword evidence="2" id="KW-0732">Signal</keyword>
<feature type="non-terminal residue" evidence="4">
    <location>
        <position position="1"/>
    </location>
</feature>
<sequence>WCCICIYRLWFLFLPGLAFCYSIINGPTNATVLAGSEARFNCTVSEGWVILIWLSNGSPVLTVSSSQGPFETSDRFTSQNYTSSSGFTSELIIRNTQLSDSGKIECSIQQADSKFAFLSVQVNGSLSIKNSTLTVKENETIDIVCEALGWAPAPDITWMTNDSFIDKSKYVTQQSQGSNGLYDALSILTLTLTDTEILTCLADIEALPKPQNATVTCIFVNSTLENAYSEDSRTDTWVIVLAVVLSLVGIILLIIIIVVVVRCCCLKKK</sequence>
<feature type="chain" id="PRO_5029916851" evidence="2">
    <location>
        <begin position="21"/>
        <end position="269"/>
    </location>
</feature>
<dbReference type="GO" id="GO:0009986">
    <property type="term" value="C:cell surface"/>
    <property type="evidence" value="ECO:0007669"/>
    <property type="project" value="TreeGrafter"/>
</dbReference>
<dbReference type="AlphaFoldDB" id="A0A7L0HV43"/>
<accession>A0A7L0HV43</accession>
<feature type="non-terminal residue" evidence="4">
    <location>
        <position position="269"/>
    </location>
</feature>
<dbReference type="InterPro" id="IPR013098">
    <property type="entry name" value="Ig_I-set"/>
</dbReference>
<keyword evidence="1" id="KW-1133">Transmembrane helix</keyword>
<keyword evidence="1" id="KW-0472">Membrane</keyword>
<dbReference type="Gene3D" id="2.60.40.10">
    <property type="entry name" value="Immunoglobulins"/>
    <property type="match status" value="2"/>
</dbReference>
<protein>
    <submittedName>
        <fullName evidence="4">IGSF5 protein</fullName>
    </submittedName>
</protein>
<organism evidence="4 5">
    <name type="scientific">Arenaria interpres</name>
    <name type="common">Ruddy turnstone</name>
    <name type="synonym">Tringa interpres</name>
    <dbReference type="NCBI Taxonomy" id="54971"/>
    <lineage>
        <taxon>Eukaryota</taxon>
        <taxon>Metazoa</taxon>
        <taxon>Chordata</taxon>
        <taxon>Craniata</taxon>
        <taxon>Vertebrata</taxon>
        <taxon>Euteleostomi</taxon>
        <taxon>Archelosauria</taxon>
        <taxon>Archosauria</taxon>
        <taxon>Dinosauria</taxon>
        <taxon>Saurischia</taxon>
        <taxon>Theropoda</taxon>
        <taxon>Coelurosauria</taxon>
        <taxon>Aves</taxon>
        <taxon>Neognathae</taxon>
        <taxon>Neoaves</taxon>
        <taxon>Charadriiformes</taxon>
        <taxon>Scolopacidae</taxon>
        <taxon>Arenaria</taxon>
    </lineage>
</organism>
<reference evidence="4 5" key="1">
    <citation type="submission" date="2019-09" db="EMBL/GenBank/DDBJ databases">
        <title>Bird 10,000 Genomes (B10K) Project - Family phase.</title>
        <authorList>
            <person name="Zhang G."/>
        </authorList>
    </citation>
    <scope>NUCLEOTIDE SEQUENCE [LARGE SCALE GENOMIC DNA]</scope>
    <source>
        <strain evidence="4">B10K-DU-005-73</strain>
        <tissue evidence="4">Liver</tissue>
    </source>
</reference>
<dbReference type="EMBL" id="VXAK01016243">
    <property type="protein sequence ID" value="NXK23794.1"/>
    <property type="molecule type" value="Genomic_DNA"/>
</dbReference>
<keyword evidence="1" id="KW-0812">Transmembrane</keyword>
<evidence type="ECO:0000256" key="2">
    <source>
        <dbReference type="SAM" id="SignalP"/>
    </source>
</evidence>
<dbReference type="InterPro" id="IPR003599">
    <property type="entry name" value="Ig_sub"/>
</dbReference>
<dbReference type="InterPro" id="IPR007110">
    <property type="entry name" value="Ig-like_dom"/>
</dbReference>
<dbReference type="FunFam" id="2.60.40.10:FF:001503">
    <property type="entry name" value="Immunoglobulin superfamily member 5"/>
    <property type="match status" value="1"/>
</dbReference>
<feature type="domain" description="Ig-like" evidence="3">
    <location>
        <begin position="15"/>
        <end position="123"/>
    </location>
</feature>
<dbReference type="GO" id="GO:0005923">
    <property type="term" value="C:bicellular tight junction"/>
    <property type="evidence" value="ECO:0007669"/>
    <property type="project" value="TreeGrafter"/>
</dbReference>
<comment type="caution">
    <text evidence="4">The sequence shown here is derived from an EMBL/GenBank/DDBJ whole genome shotgun (WGS) entry which is preliminary data.</text>
</comment>
<dbReference type="SUPFAM" id="SSF48726">
    <property type="entry name" value="Immunoglobulin"/>
    <property type="match status" value="2"/>
</dbReference>
<feature type="transmembrane region" description="Helical" evidence="1">
    <location>
        <begin position="237"/>
        <end position="261"/>
    </location>
</feature>
<dbReference type="SMART" id="SM00409">
    <property type="entry name" value="IG"/>
    <property type="match status" value="2"/>
</dbReference>
<name>A0A7L0HV43_AREIN</name>
<evidence type="ECO:0000313" key="4">
    <source>
        <dbReference type="EMBL" id="NXK23794.1"/>
    </source>
</evidence>
<dbReference type="Proteomes" id="UP000541811">
    <property type="component" value="Unassembled WGS sequence"/>
</dbReference>
<dbReference type="InterPro" id="IPR036179">
    <property type="entry name" value="Ig-like_dom_sf"/>
</dbReference>
<keyword evidence="5" id="KW-1185">Reference proteome</keyword>
<feature type="domain" description="Ig-like" evidence="3">
    <location>
        <begin position="124"/>
        <end position="216"/>
    </location>
</feature>
<dbReference type="GO" id="GO:0098609">
    <property type="term" value="P:cell-cell adhesion"/>
    <property type="evidence" value="ECO:0007669"/>
    <property type="project" value="TreeGrafter"/>
</dbReference>